<feature type="signal peptide" evidence="2">
    <location>
        <begin position="1"/>
        <end position="24"/>
    </location>
</feature>
<keyword evidence="4" id="KW-1185">Reference proteome</keyword>
<dbReference type="EMBL" id="JAKUML010000001">
    <property type="protein sequence ID" value="MCJ8145472.1"/>
    <property type="molecule type" value="Genomic_DNA"/>
</dbReference>
<dbReference type="Proteomes" id="UP001139701">
    <property type="component" value="Unassembled WGS sequence"/>
</dbReference>
<protein>
    <recommendedName>
        <fullName evidence="5">VWA domain-containing protein</fullName>
    </recommendedName>
</protein>
<evidence type="ECO:0000256" key="2">
    <source>
        <dbReference type="SAM" id="SignalP"/>
    </source>
</evidence>
<organism evidence="3 4">
    <name type="scientific">Acinetobacter sedimenti</name>
    <dbReference type="NCBI Taxonomy" id="2919922"/>
    <lineage>
        <taxon>Bacteria</taxon>
        <taxon>Pseudomonadati</taxon>
        <taxon>Pseudomonadota</taxon>
        <taxon>Gammaproteobacteria</taxon>
        <taxon>Moraxellales</taxon>
        <taxon>Moraxellaceae</taxon>
        <taxon>Acinetobacter</taxon>
    </lineage>
</organism>
<comment type="caution">
    <text evidence="3">The sequence shown here is derived from an EMBL/GenBank/DDBJ whole genome shotgun (WGS) entry which is preliminary data.</text>
</comment>
<dbReference type="AlphaFoldDB" id="A0A9X1WX54"/>
<dbReference type="Gene3D" id="3.40.50.410">
    <property type="entry name" value="von Willebrand factor, type A domain"/>
    <property type="match status" value="1"/>
</dbReference>
<dbReference type="InterPro" id="IPR036465">
    <property type="entry name" value="vWFA_dom_sf"/>
</dbReference>
<evidence type="ECO:0000256" key="1">
    <source>
        <dbReference type="SAM" id="MobiDB-lite"/>
    </source>
</evidence>
<proteinExistence type="predicted"/>
<reference evidence="3" key="1">
    <citation type="submission" date="2022-02" db="EMBL/GenBank/DDBJ databases">
        <title>Acinetobacter A3.8 sp. nov., isolated from Sediment (Zhairuo Island).</title>
        <authorList>
            <person name="Zheng K."/>
        </authorList>
    </citation>
    <scope>NUCLEOTIDE SEQUENCE</scope>
    <source>
        <strain evidence="3">A3.8</strain>
    </source>
</reference>
<dbReference type="RefSeq" id="WP_241570186.1">
    <property type="nucleotide sequence ID" value="NZ_JAKUML010000001.1"/>
</dbReference>
<name>A0A9X1WX54_9GAMM</name>
<sequence length="549" mass="58646">MIFNKTLLALFVSTSILLTGCGSDSDNDDTNPTPTTPSEPEDNTVQSEATLVSEDANIAVFGNVESANFSETQLKSGKGVLLLDDKAVNAVGFALEAGGETQDLNQFASENLADFITLLQENNATVNVLVNRVSTNTQGQVSNVTLDIDFASAENVTKVRDLLLAFLNGGSSVSTPAKVTLAENKLRLNLSFWVVGDTGFIWANTYAAKDATAVNKVYGDLNLASALTSNVALSVKSATEKFTQNAQGSNAVDILWNIDSSGSMGEEQANLADGASQFFTTLNQAGIDYRLAVNTQDKADCKQLRTLTDTTTKFIDKNTPDALTEWASLASPGTYDSSNETGFYCTREADLTGFDRENAKNLVVFVSDEPENETAEENIYISSDYMARDFANYKNYFVGTGFTYFAIVGTGNYVRNTFSDPANNYYSTPSENCSGEGGSAVGGGHFKEIAKLTGGSSASICADASSWTVVFDEIIKAASALASQFALKQVPIPSTLQVKVAGKDVARDTAHQNGFDLVYSVDGATVVFYGDALPTANQKVDVSYDYLQQ</sequence>
<keyword evidence="2" id="KW-0732">Signal</keyword>
<dbReference type="PROSITE" id="PS51257">
    <property type="entry name" value="PROKAR_LIPOPROTEIN"/>
    <property type="match status" value="1"/>
</dbReference>
<evidence type="ECO:0000313" key="4">
    <source>
        <dbReference type="Proteomes" id="UP001139701"/>
    </source>
</evidence>
<accession>A0A9X1WX54</accession>
<feature type="chain" id="PRO_5040985354" description="VWA domain-containing protein" evidence="2">
    <location>
        <begin position="25"/>
        <end position="549"/>
    </location>
</feature>
<feature type="region of interest" description="Disordered" evidence="1">
    <location>
        <begin position="22"/>
        <end position="44"/>
    </location>
</feature>
<evidence type="ECO:0008006" key="5">
    <source>
        <dbReference type="Google" id="ProtNLM"/>
    </source>
</evidence>
<dbReference type="SUPFAM" id="SSF53300">
    <property type="entry name" value="vWA-like"/>
    <property type="match status" value="1"/>
</dbReference>
<gene>
    <name evidence="3" type="ORF">MKI79_00820</name>
</gene>
<evidence type="ECO:0000313" key="3">
    <source>
        <dbReference type="EMBL" id="MCJ8145472.1"/>
    </source>
</evidence>